<sequence length="153" mass="17981">MKDTINNFDQLLAPDAVEFSFDTTGWKVLAGVAVVLIILIIIGSIRRVQKNRYRKEALLLMREVHGDTVEQLREINRILRRTAYTASRDPQVKQISGKQWCKYLLSHTPPYPLETDFIEPALKAIYQPDNNINEHLLTKYHQYAIFWIRKHEF</sequence>
<protein>
    <submittedName>
        <fullName evidence="1">DUF4381 domain-containing protein</fullName>
    </submittedName>
</protein>
<organism evidence="1 2">
    <name type="scientific">Halosquirtibacter laminarini</name>
    <dbReference type="NCBI Taxonomy" id="3374600"/>
    <lineage>
        <taxon>Bacteria</taxon>
        <taxon>Pseudomonadati</taxon>
        <taxon>Bacteroidota</taxon>
        <taxon>Bacteroidia</taxon>
        <taxon>Marinilabiliales</taxon>
        <taxon>Prolixibacteraceae</taxon>
        <taxon>Halosquirtibacter</taxon>
    </lineage>
</organism>
<evidence type="ECO:0000313" key="1">
    <source>
        <dbReference type="EMBL" id="QZE12817.1"/>
    </source>
</evidence>
<dbReference type="EMBL" id="CP081303">
    <property type="protein sequence ID" value="QZE12817.1"/>
    <property type="molecule type" value="Genomic_DNA"/>
</dbReference>
<reference evidence="1" key="1">
    <citation type="submission" date="2021-08" db="EMBL/GenBank/DDBJ databases">
        <title>Novel anaerobic bacterium isolated from sea squirt in East Sea, Republic of Korea.</title>
        <authorList>
            <person name="Nguyen T.H."/>
            <person name="Li Z."/>
            <person name="Lee Y.-J."/>
            <person name="Ko J."/>
            <person name="Kim S.-G."/>
        </authorList>
    </citation>
    <scope>NUCLEOTIDE SEQUENCE</scope>
    <source>
        <strain evidence="1">KCTC 25031</strain>
    </source>
</reference>
<name>A0AC61NBH0_9BACT</name>
<dbReference type="Proteomes" id="UP000826212">
    <property type="component" value="Chromosome"/>
</dbReference>
<evidence type="ECO:0000313" key="2">
    <source>
        <dbReference type="Proteomes" id="UP000826212"/>
    </source>
</evidence>
<accession>A0AC61NBH0</accession>
<proteinExistence type="predicted"/>
<gene>
    <name evidence="1" type="ORF">K4L44_09470</name>
</gene>
<keyword evidence="2" id="KW-1185">Reference proteome</keyword>